<evidence type="ECO:0000313" key="1">
    <source>
        <dbReference type="EMBL" id="SNR57540.1"/>
    </source>
</evidence>
<sequence>MTTAENGETRDTIVPPEARRRLGQIADALIEAGAGLPSGTQAGVHTGLLDQVIKARPDLVPPLLQALDALGPGLDLAAVERLAERRPELHEALTLVVAGGYLMSPRVAALLKYPFQEAKIVDPREIAVVVEEGLLDPVAERAPLYRLPPDAPPEHRP</sequence>
<name>A0A238XFP8_9ACTN</name>
<dbReference type="RefSeq" id="WP_089311923.1">
    <property type="nucleotide sequence ID" value="NZ_FZNP01000004.1"/>
</dbReference>
<dbReference type="Proteomes" id="UP000198420">
    <property type="component" value="Unassembled WGS sequence"/>
</dbReference>
<accession>A0A238XFP8</accession>
<organism evidence="1 2">
    <name type="scientific">Actinomadura mexicana</name>
    <dbReference type="NCBI Taxonomy" id="134959"/>
    <lineage>
        <taxon>Bacteria</taxon>
        <taxon>Bacillati</taxon>
        <taxon>Actinomycetota</taxon>
        <taxon>Actinomycetes</taxon>
        <taxon>Streptosporangiales</taxon>
        <taxon>Thermomonosporaceae</taxon>
        <taxon>Actinomadura</taxon>
    </lineage>
</organism>
<dbReference type="OrthoDB" id="8447184at2"/>
<gene>
    <name evidence="1" type="ORF">SAMN06265355_104288</name>
</gene>
<proteinExistence type="predicted"/>
<keyword evidence="2" id="KW-1185">Reference proteome</keyword>
<dbReference type="AlphaFoldDB" id="A0A238XFP8"/>
<evidence type="ECO:0000313" key="2">
    <source>
        <dbReference type="Proteomes" id="UP000198420"/>
    </source>
</evidence>
<dbReference type="EMBL" id="FZNP01000004">
    <property type="protein sequence ID" value="SNR57540.1"/>
    <property type="molecule type" value="Genomic_DNA"/>
</dbReference>
<protein>
    <submittedName>
        <fullName evidence="1">Uncharacterized protein</fullName>
    </submittedName>
</protein>
<reference evidence="2" key="1">
    <citation type="submission" date="2017-06" db="EMBL/GenBank/DDBJ databases">
        <authorList>
            <person name="Varghese N."/>
            <person name="Submissions S."/>
        </authorList>
    </citation>
    <scope>NUCLEOTIDE SEQUENCE [LARGE SCALE GENOMIC DNA]</scope>
    <source>
        <strain evidence="2">DSM 44485</strain>
    </source>
</reference>